<feature type="transmembrane region" description="Helical" evidence="2">
    <location>
        <begin position="312"/>
        <end position="331"/>
    </location>
</feature>
<dbReference type="InterPro" id="IPR032776">
    <property type="entry name" value="CECR6/TMEM121"/>
</dbReference>
<name>A0ABN8LRV0_9CNID</name>
<feature type="transmembrane region" description="Helical" evidence="2">
    <location>
        <begin position="281"/>
        <end position="300"/>
    </location>
</feature>
<feature type="transmembrane region" description="Helical" evidence="2">
    <location>
        <begin position="492"/>
        <end position="514"/>
    </location>
</feature>
<feature type="transmembrane region" description="Helical" evidence="2">
    <location>
        <begin position="380"/>
        <end position="401"/>
    </location>
</feature>
<dbReference type="InterPro" id="IPR026624">
    <property type="entry name" value="CECR6"/>
</dbReference>
<protein>
    <recommendedName>
        <fullName evidence="5">Transmembrane protein</fullName>
    </recommendedName>
</protein>
<keyword evidence="2" id="KW-0472">Membrane</keyword>
<dbReference type="Proteomes" id="UP001159427">
    <property type="component" value="Unassembled WGS sequence"/>
</dbReference>
<organism evidence="3 4">
    <name type="scientific">Porites evermanni</name>
    <dbReference type="NCBI Taxonomy" id="104178"/>
    <lineage>
        <taxon>Eukaryota</taxon>
        <taxon>Metazoa</taxon>
        <taxon>Cnidaria</taxon>
        <taxon>Anthozoa</taxon>
        <taxon>Hexacorallia</taxon>
        <taxon>Scleractinia</taxon>
        <taxon>Fungiina</taxon>
        <taxon>Poritidae</taxon>
        <taxon>Porites</taxon>
    </lineage>
</organism>
<keyword evidence="4" id="KW-1185">Reference proteome</keyword>
<comment type="similarity">
    <text evidence="1">Belongs to the TMEM121 family.</text>
</comment>
<evidence type="ECO:0008006" key="5">
    <source>
        <dbReference type="Google" id="ProtNLM"/>
    </source>
</evidence>
<feature type="transmembrane region" description="Helical" evidence="2">
    <location>
        <begin position="105"/>
        <end position="121"/>
    </location>
</feature>
<proteinExistence type="inferred from homology"/>
<evidence type="ECO:0000313" key="4">
    <source>
        <dbReference type="Proteomes" id="UP001159427"/>
    </source>
</evidence>
<comment type="caution">
    <text evidence="3">The sequence shown here is derived from an EMBL/GenBank/DDBJ whole genome shotgun (WGS) entry which is preliminary data.</text>
</comment>
<feature type="transmembrane region" description="Helical" evidence="2">
    <location>
        <begin position="172"/>
        <end position="191"/>
    </location>
</feature>
<evidence type="ECO:0000313" key="3">
    <source>
        <dbReference type="EMBL" id="CAH3020010.1"/>
    </source>
</evidence>
<keyword evidence="2" id="KW-0812">Transmembrane</keyword>
<sequence>MASFLVCLGRFAFFILMGIQSFSLASYPATYEDKDGFYALVLFYLLPLGLWLFIMCKDDNLQWLFVVWLLYTIVFVIFIGVIFGGDEPLENKLKNFKEEFLGPNVLKMTLCLSPVLLLLLLSTGTDSMSYIELTGMLSLRIALDLFDGVEMLEVILDENELSHDIPRKFEKGIHGMIALACLSLLLSPWQMAENNLKKEKPKKRTAVLRNIFEIVIDLVFLIVRLVIVFKYKKDESIFIAKNAYQELCLRFCSASDDQASKRTRKLYNLSRSSQNQGMASCLVRFGRFAFFVLLGLQAYSLASYPAKYKENYGYYGLTAVFLPAFVLRLCIMISNKHLQWLFVVWLLYVIGFVILIGFIFGGTAPVEDRFKWTTKSSGDFFGPNVLKMTLCLTPILLLLLLSTGVDSIRYRELMWMLSLRIALDLFDGIEMLEVILDENELSRDVPRSYENAIIAFVCLAFLFSPMQLIEVELGDMRPGGWELDKCTTTLRIALQILCVNGVLLGLRLGLFFGYGKDASIFISKNCIVITLSLFEICSLYERCGCEDESPFW</sequence>
<gene>
    <name evidence="3" type="ORF">PEVE_00005187</name>
</gene>
<feature type="transmembrane region" description="Helical" evidence="2">
    <location>
        <begin position="37"/>
        <end position="56"/>
    </location>
</feature>
<feature type="transmembrane region" description="Helical" evidence="2">
    <location>
        <begin position="338"/>
        <end position="360"/>
    </location>
</feature>
<keyword evidence="2" id="KW-1133">Transmembrane helix</keyword>
<accession>A0ABN8LRV0</accession>
<reference evidence="3 4" key="1">
    <citation type="submission" date="2022-05" db="EMBL/GenBank/DDBJ databases">
        <authorList>
            <consortium name="Genoscope - CEA"/>
            <person name="William W."/>
        </authorList>
    </citation>
    <scope>NUCLEOTIDE SEQUENCE [LARGE SCALE GENOMIC DNA]</scope>
</reference>
<dbReference type="PANTHER" id="PTHR47399:SF1">
    <property type="entry name" value="TRANSMEMBRANE PROTEIN 121B"/>
    <property type="match status" value="1"/>
</dbReference>
<evidence type="ECO:0000256" key="2">
    <source>
        <dbReference type="SAM" id="Phobius"/>
    </source>
</evidence>
<dbReference type="EMBL" id="CALNXI010000133">
    <property type="protein sequence ID" value="CAH3020010.1"/>
    <property type="molecule type" value="Genomic_DNA"/>
</dbReference>
<evidence type="ECO:0000256" key="1">
    <source>
        <dbReference type="ARBA" id="ARBA00007711"/>
    </source>
</evidence>
<feature type="transmembrane region" description="Helical" evidence="2">
    <location>
        <begin position="63"/>
        <end position="85"/>
    </location>
</feature>
<feature type="transmembrane region" description="Helical" evidence="2">
    <location>
        <begin position="211"/>
        <end position="231"/>
    </location>
</feature>
<dbReference type="Pfam" id="PF14997">
    <property type="entry name" value="CECR6_TMEM121"/>
    <property type="match status" value="2"/>
</dbReference>
<dbReference type="PANTHER" id="PTHR47399">
    <property type="entry name" value="TRANSMEMBRANE PROTEIN 121B"/>
    <property type="match status" value="1"/>
</dbReference>
<feature type="transmembrane region" description="Helical" evidence="2">
    <location>
        <begin position="452"/>
        <end position="471"/>
    </location>
</feature>